<dbReference type="Proteomes" id="UP001424459">
    <property type="component" value="Unassembled WGS sequence"/>
</dbReference>
<name>A0ABP7TV79_9SPHN</name>
<evidence type="ECO:0000313" key="2">
    <source>
        <dbReference type="Proteomes" id="UP001424459"/>
    </source>
</evidence>
<dbReference type="InterPro" id="IPR036291">
    <property type="entry name" value="NAD(P)-bd_dom_sf"/>
</dbReference>
<dbReference type="PANTHER" id="PTHR45458">
    <property type="entry name" value="SHORT-CHAIN DEHYDROGENASE/REDUCTASE SDR"/>
    <property type="match status" value="1"/>
</dbReference>
<gene>
    <name evidence="1" type="ORF">GCM10022281_09170</name>
</gene>
<dbReference type="CDD" id="cd05325">
    <property type="entry name" value="carb_red_sniffer_like_SDR_c"/>
    <property type="match status" value="1"/>
</dbReference>
<dbReference type="RefSeq" id="WP_344695851.1">
    <property type="nucleotide sequence ID" value="NZ_BAABBR010000001.1"/>
</dbReference>
<sequence>MPTLLVTGANRGLGLEFVRQYRAAGWDVIATVRTEAPEELTALGAEVRQLDMGDAAAVSRFAAGRPLDLLIANAGTYGPRDADDAASAREWLDTFAVNTVAPYLLAKAVLAEVRAAGGKLVVVSTRMGSLADNDSGGFLAYRSSKTALNMAWKTLALANPDLAVAMLHPGWVQTRMGGASAPVTPDDSIAGMRKVIEGLRPTAGGAFLDYQGKTVPW</sequence>
<evidence type="ECO:0000313" key="1">
    <source>
        <dbReference type="EMBL" id="GAA4031745.1"/>
    </source>
</evidence>
<dbReference type="InterPro" id="IPR002347">
    <property type="entry name" value="SDR_fam"/>
</dbReference>
<keyword evidence="2" id="KW-1185">Reference proteome</keyword>
<proteinExistence type="predicted"/>
<protein>
    <submittedName>
        <fullName evidence="1">SDR family oxidoreductase</fullName>
    </submittedName>
</protein>
<comment type="caution">
    <text evidence="1">The sequence shown here is derived from an EMBL/GenBank/DDBJ whole genome shotgun (WGS) entry which is preliminary data.</text>
</comment>
<dbReference type="EMBL" id="BAABBR010000001">
    <property type="protein sequence ID" value="GAA4031745.1"/>
    <property type="molecule type" value="Genomic_DNA"/>
</dbReference>
<dbReference type="PRINTS" id="PR00081">
    <property type="entry name" value="GDHRDH"/>
</dbReference>
<accession>A0ABP7TV79</accession>
<dbReference type="Pfam" id="PF00106">
    <property type="entry name" value="adh_short"/>
    <property type="match status" value="1"/>
</dbReference>
<organism evidence="1 2">
    <name type="scientific">Sphingomonas rosea</name>
    <dbReference type="NCBI Taxonomy" id="335605"/>
    <lineage>
        <taxon>Bacteria</taxon>
        <taxon>Pseudomonadati</taxon>
        <taxon>Pseudomonadota</taxon>
        <taxon>Alphaproteobacteria</taxon>
        <taxon>Sphingomonadales</taxon>
        <taxon>Sphingomonadaceae</taxon>
        <taxon>Sphingomonas</taxon>
    </lineage>
</organism>
<dbReference type="SUPFAM" id="SSF51735">
    <property type="entry name" value="NAD(P)-binding Rossmann-fold domains"/>
    <property type="match status" value="1"/>
</dbReference>
<dbReference type="PANTHER" id="PTHR45458:SF1">
    <property type="entry name" value="SHORT CHAIN DEHYDROGENASE"/>
    <property type="match status" value="1"/>
</dbReference>
<dbReference type="InterPro" id="IPR052184">
    <property type="entry name" value="SDR_enzymes"/>
</dbReference>
<dbReference type="Gene3D" id="3.40.50.720">
    <property type="entry name" value="NAD(P)-binding Rossmann-like Domain"/>
    <property type="match status" value="1"/>
</dbReference>
<reference evidence="2" key="1">
    <citation type="journal article" date="2019" name="Int. J. Syst. Evol. Microbiol.">
        <title>The Global Catalogue of Microorganisms (GCM) 10K type strain sequencing project: providing services to taxonomists for standard genome sequencing and annotation.</title>
        <authorList>
            <consortium name="The Broad Institute Genomics Platform"/>
            <consortium name="The Broad Institute Genome Sequencing Center for Infectious Disease"/>
            <person name="Wu L."/>
            <person name="Ma J."/>
        </authorList>
    </citation>
    <scope>NUCLEOTIDE SEQUENCE [LARGE SCALE GENOMIC DNA]</scope>
    <source>
        <strain evidence="2">JCM 17564</strain>
    </source>
</reference>